<dbReference type="PROSITE" id="PS50262">
    <property type="entry name" value="G_PROTEIN_RECEP_F1_2"/>
    <property type="match status" value="1"/>
</dbReference>
<keyword evidence="6 11" id="KW-0472">Membrane</keyword>
<feature type="region of interest" description="Disordered" evidence="10">
    <location>
        <begin position="250"/>
        <end position="335"/>
    </location>
</feature>
<dbReference type="Gene3D" id="1.20.1070.10">
    <property type="entry name" value="Rhodopsin 7-helix transmembrane proteins"/>
    <property type="match status" value="2"/>
</dbReference>
<feature type="transmembrane region" description="Helical" evidence="11">
    <location>
        <begin position="212"/>
        <end position="234"/>
    </location>
</feature>
<evidence type="ECO:0000256" key="8">
    <source>
        <dbReference type="ARBA" id="ARBA00023224"/>
    </source>
</evidence>
<comment type="subcellular location">
    <subcellularLocation>
        <location evidence="1">Cell membrane</location>
        <topology evidence="1">Multi-pass membrane protein</topology>
    </subcellularLocation>
</comment>
<dbReference type="InterPro" id="IPR000276">
    <property type="entry name" value="GPCR_Rhodpsn"/>
</dbReference>
<gene>
    <name evidence="12" type="primary">WBGene00118572</name>
</gene>
<dbReference type="GO" id="GO:0045202">
    <property type="term" value="C:synapse"/>
    <property type="evidence" value="ECO:0000318"/>
    <property type="project" value="GO_Central"/>
</dbReference>
<keyword evidence="3 9" id="KW-0812">Transmembrane</keyword>
<evidence type="ECO:0000256" key="1">
    <source>
        <dbReference type="ARBA" id="ARBA00004651"/>
    </source>
</evidence>
<dbReference type="PRINTS" id="PR00243">
    <property type="entry name" value="MUSCARINICR"/>
</dbReference>
<feature type="region of interest" description="Disordered" evidence="10">
    <location>
        <begin position="519"/>
        <end position="542"/>
    </location>
</feature>
<keyword evidence="5 9" id="KW-0297">G-protein coupled receptor</keyword>
<dbReference type="Pfam" id="PF00001">
    <property type="entry name" value="7tm_1"/>
    <property type="match status" value="1"/>
</dbReference>
<dbReference type="GO" id="GO:0001508">
    <property type="term" value="P:action potential"/>
    <property type="evidence" value="ECO:0007669"/>
    <property type="project" value="EnsemblMetazoa"/>
</dbReference>
<proteinExistence type="inferred from homology"/>
<dbReference type="GO" id="GO:0005886">
    <property type="term" value="C:plasma membrane"/>
    <property type="evidence" value="ECO:0000318"/>
    <property type="project" value="GO_Central"/>
</dbReference>
<feature type="compositionally biased region" description="Basic and acidic residues" evidence="10">
    <location>
        <begin position="526"/>
        <end position="542"/>
    </location>
</feature>
<dbReference type="GO" id="GO:0007187">
    <property type="term" value="P:G protein-coupled receptor signaling pathway, coupled to cyclic nucleotide second messenger"/>
    <property type="evidence" value="ECO:0000318"/>
    <property type="project" value="GO_Central"/>
</dbReference>
<dbReference type="AlphaFoldDB" id="A0A2A6CGR5"/>
<keyword evidence="7 9" id="KW-0675">Receptor</keyword>
<dbReference type="FunFam" id="1.20.1070.10:FF:000582">
    <property type="entry name" value="Muscarinic acetylcholine receptor gar-3"/>
    <property type="match status" value="1"/>
</dbReference>
<feature type="compositionally biased region" description="Low complexity" evidence="10">
    <location>
        <begin position="303"/>
        <end position="317"/>
    </location>
</feature>
<reference evidence="13" key="1">
    <citation type="journal article" date="2008" name="Nat. Genet.">
        <title>The Pristionchus pacificus genome provides a unique perspective on nematode lifestyle and parasitism.</title>
        <authorList>
            <person name="Dieterich C."/>
            <person name="Clifton S.W."/>
            <person name="Schuster L.N."/>
            <person name="Chinwalla A."/>
            <person name="Delehaunty K."/>
            <person name="Dinkelacker I."/>
            <person name="Fulton L."/>
            <person name="Fulton R."/>
            <person name="Godfrey J."/>
            <person name="Minx P."/>
            <person name="Mitreva M."/>
            <person name="Roeseler W."/>
            <person name="Tian H."/>
            <person name="Witte H."/>
            <person name="Yang S.P."/>
            <person name="Wilson R.K."/>
            <person name="Sommer R.J."/>
        </authorList>
    </citation>
    <scope>NUCLEOTIDE SEQUENCE [LARGE SCALE GENOMIC DNA]</scope>
    <source>
        <strain evidence="13">PS312</strain>
    </source>
</reference>
<feature type="transmembrane region" description="Helical" evidence="11">
    <location>
        <begin position="87"/>
        <end position="112"/>
    </location>
</feature>
<evidence type="ECO:0000256" key="6">
    <source>
        <dbReference type="ARBA" id="ARBA00023136"/>
    </source>
</evidence>
<evidence type="ECO:0000256" key="3">
    <source>
        <dbReference type="ARBA" id="ARBA00022692"/>
    </source>
</evidence>
<feature type="transmembrane region" description="Helical" evidence="11">
    <location>
        <begin position="583"/>
        <end position="603"/>
    </location>
</feature>
<dbReference type="GO" id="GO:0016907">
    <property type="term" value="F:G protein-coupled acetylcholine receptor activity"/>
    <property type="evidence" value="ECO:0000318"/>
    <property type="project" value="GO_Central"/>
</dbReference>
<feature type="transmembrane region" description="Helical" evidence="11">
    <location>
        <begin position="118"/>
        <end position="146"/>
    </location>
</feature>
<feature type="region of interest" description="Disordered" evidence="10">
    <location>
        <begin position="350"/>
        <end position="417"/>
    </location>
</feature>
<evidence type="ECO:0000256" key="5">
    <source>
        <dbReference type="ARBA" id="ARBA00023040"/>
    </source>
</evidence>
<dbReference type="Proteomes" id="UP000005239">
    <property type="component" value="Unassembled WGS sequence"/>
</dbReference>
<dbReference type="GO" id="GO:0007268">
    <property type="term" value="P:chemical synaptic transmission"/>
    <property type="evidence" value="ECO:0000318"/>
    <property type="project" value="GO_Central"/>
</dbReference>
<accession>A0A8R1UJR7</accession>
<evidence type="ECO:0000256" key="2">
    <source>
        <dbReference type="ARBA" id="ARBA00022475"/>
    </source>
</evidence>
<keyword evidence="8 9" id="KW-0807">Transducer</keyword>
<name>A0A2A6CGR5_PRIPA</name>
<dbReference type="PANTHER" id="PTHR24247:SF265">
    <property type="entry name" value="MUSCARINIC ACETYLCHOLINE RECEPTOR DM1"/>
    <property type="match status" value="1"/>
</dbReference>
<dbReference type="SMART" id="SM01381">
    <property type="entry name" value="7TM_GPCR_Srsx"/>
    <property type="match status" value="1"/>
</dbReference>
<dbReference type="PRINTS" id="PR00237">
    <property type="entry name" value="GPCRRHODOPSN"/>
</dbReference>
<dbReference type="PANTHER" id="PTHR24247">
    <property type="entry name" value="5-HYDROXYTRYPTAMINE RECEPTOR"/>
    <property type="match status" value="1"/>
</dbReference>
<organism evidence="12 13">
    <name type="scientific">Pristionchus pacificus</name>
    <name type="common">Parasitic nematode worm</name>
    <dbReference type="NCBI Taxonomy" id="54126"/>
    <lineage>
        <taxon>Eukaryota</taxon>
        <taxon>Metazoa</taxon>
        <taxon>Ecdysozoa</taxon>
        <taxon>Nematoda</taxon>
        <taxon>Chromadorea</taxon>
        <taxon>Rhabditida</taxon>
        <taxon>Rhabditina</taxon>
        <taxon>Diplogasteromorpha</taxon>
        <taxon>Diplogasteroidea</taxon>
        <taxon>Neodiplogasteridae</taxon>
        <taxon>Pristionchus</taxon>
    </lineage>
</organism>
<evidence type="ECO:0000256" key="7">
    <source>
        <dbReference type="ARBA" id="ARBA00023170"/>
    </source>
</evidence>
<dbReference type="GO" id="GO:1902474">
    <property type="term" value="P:positive regulation of protein localization to synapse"/>
    <property type="evidence" value="ECO:0007669"/>
    <property type="project" value="EnsemblMetazoa"/>
</dbReference>
<dbReference type="InterPro" id="IPR000995">
    <property type="entry name" value="Musac_Ach_rcpt"/>
</dbReference>
<feature type="compositionally biased region" description="Polar residues" evidence="10">
    <location>
        <begin position="390"/>
        <end position="413"/>
    </location>
</feature>
<keyword evidence="2" id="KW-1003">Cell membrane</keyword>
<dbReference type="EnsemblMetazoa" id="PPA29018.1">
    <property type="protein sequence ID" value="PPA29018.1"/>
    <property type="gene ID" value="WBGene00118572"/>
</dbReference>
<evidence type="ECO:0000313" key="12">
    <source>
        <dbReference type="EnsemblMetazoa" id="PPA29018.1"/>
    </source>
</evidence>
<evidence type="ECO:0000256" key="4">
    <source>
        <dbReference type="ARBA" id="ARBA00022989"/>
    </source>
</evidence>
<protein>
    <submittedName>
        <fullName evidence="12">Gar-3</fullName>
    </submittedName>
</protein>
<keyword evidence="13" id="KW-1185">Reference proteome</keyword>
<keyword evidence="4 11" id="KW-1133">Transmembrane helix</keyword>
<feature type="transmembrane region" description="Helical" evidence="11">
    <location>
        <begin position="52"/>
        <end position="75"/>
    </location>
</feature>
<dbReference type="InterPro" id="IPR017452">
    <property type="entry name" value="GPCR_Rhodpsn_7TM"/>
</dbReference>
<sequence length="634" mass="71068">MKIQIIDVVLNGPNTTSAAVAYGTFTDPTTAMPDLGMIEEDTGGGAVIETSLIVIAGVFFAILTTVGNLMVLISFKIDRQLQTISNYFLFSLAVADVMIGFISIPLMTYYLSRGKWDIGYIACQFWLCLDYLMSNASVLNLLLISFDRFFSVTRPLSYRPRRTTRKALIMISCTYIISTLLWPPWIVLWPYIEGSFKTEDDKCVVQFLSTNTYVTVGTAIAAFYLPVTIMICLYSRVYYETKKRQREFSRLQANQEGKVSTSTMDERTGLLSRSFRSHKQSTIRRTKKPKKVSNRSVRDNLTSAPSSNSISKQNSSTSRRDRKWSTGGPRNSINRGRRWAWLRMCTTRSMNSSEDSSEAVGGVPGDNVSISSSVARGRGKGVDSRPHSPPQTIEDTISNATDAVDSGNCTMRNGSRRSDRIVLNRTNCVGQNNSVAPAGTNDCYTVVIELNEQGDRPTIRLSEDCNGVNARSRSKSEAIGPPDEIRKLTAVSDAPLETQRMSSFAAGIGGLLRNGRARIMNGGGSGERKSEKERKKNERRQESKAAKTLSAILFAFILTWTPYNVIVCWEAFYPNTIPEYLFNISYCLCYINSTINPLCYALCNARFRHTYKRILRCQFKAERPTMANAYYRRQ</sequence>
<evidence type="ECO:0000256" key="10">
    <source>
        <dbReference type="SAM" id="MobiDB-lite"/>
    </source>
</evidence>
<feature type="compositionally biased region" description="Polar residues" evidence="10">
    <location>
        <begin position="251"/>
        <end position="263"/>
    </location>
</feature>
<feature type="transmembrane region" description="Helical" evidence="11">
    <location>
        <begin position="545"/>
        <end position="563"/>
    </location>
</feature>
<evidence type="ECO:0000313" key="13">
    <source>
        <dbReference type="Proteomes" id="UP000005239"/>
    </source>
</evidence>
<dbReference type="SUPFAM" id="SSF81321">
    <property type="entry name" value="Family A G protein-coupled receptor-like"/>
    <property type="match status" value="1"/>
</dbReference>
<dbReference type="GO" id="GO:0007197">
    <property type="term" value="P:adenylate cyclase-inhibiting G protein-coupled acetylcholine receptor signaling pathway"/>
    <property type="evidence" value="ECO:0000318"/>
    <property type="project" value="GO_Central"/>
</dbReference>
<comment type="similarity">
    <text evidence="9">Belongs to the G-protein coupled receptor 1 family.</text>
</comment>
<dbReference type="GO" id="GO:0009410">
    <property type="term" value="P:response to xenobiotic stimulus"/>
    <property type="evidence" value="ECO:0007669"/>
    <property type="project" value="EnsemblMetazoa"/>
</dbReference>
<accession>A0A2A6CGR5</accession>
<dbReference type="PROSITE" id="PS00237">
    <property type="entry name" value="G_PROTEIN_RECEP_F1_1"/>
    <property type="match status" value="1"/>
</dbReference>
<dbReference type="GO" id="GO:0043051">
    <property type="term" value="P:regulation of nematode pharyngeal pumping"/>
    <property type="evidence" value="ECO:0007669"/>
    <property type="project" value="EnsemblMetazoa"/>
</dbReference>
<evidence type="ECO:0000256" key="11">
    <source>
        <dbReference type="SAM" id="Phobius"/>
    </source>
</evidence>
<evidence type="ECO:0000256" key="9">
    <source>
        <dbReference type="RuleBase" id="RU000688"/>
    </source>
</evidence>
<feature type="compositionally biased region" description="Basic residues" evidence="10">
    <location>
        <begin position="275"/>
        <end position="293"/>
    </location>
</feature>
<feature type="transmembrane region" description="Helical" evidence="11">
    <location>
        <begin position="167"/>
        <end position="192"/>
    </location>
</feature>
<dbReference type="GO" id="GO:0030425">
    <property type="term" value="C:dendrite"/>
    <property type="evidence" value="ECO:0000318"/>
    <property type="project" value="GO_Central"/>
</dbReference>
<dbReference type="GO" id="GO:0014057">
    <property type="term" value="P:positive regulation of acetylcholine secretion, neurotransmission"/>
    <property type="evidence" value="ECO:0007669"/>
    <property type="project" value="EnsemblMetazoa"/>
</dbReference>
<dbReference type="OrthoDB" id="10071887at2759"/>
<reference evidence="12" key="2">
    <citation type="submission" date="2022-06" db="UniProtKB">
        <authorList>
            <consortium name="EnsemblMetazoa"/>
        </authorList>
    </citation>
    <scope>IDENTIFICATION</scope>
    <source>
        <strain evidence="12">PS312</strain>
    </source>
</reference>